<sequence>MLGVTHKVVKGRVIQAPLLRPKSAHAPFTAHNVEKFAFSSICDIINTYGKRKTNAGRQQMATISANPTTAVRSIELDTALDGPETIESWTTAQRSNGIFAEVVTLNGPAGGNPIFRYTGTIQALMGLLVASFEFTASEAIAELR</sequence>
<accession>A0A650EZL3</accession>
<dbReference type="Proteomes" id="UP000423482">
    <property type="component" value="Segment"/>
</dbReference>
<reference evidence="2 3" key="1">
    <citation type="submission" date="2019-04" db="EMBL/GenBank/DDBJ databases">
        <authorList>
            <person name="Pope W.H."/>
            <person name="Garlena R.A."/>
            <person name="Russell D.A."/>
            <person name="Jacobs-Sera D."/>
            <person name="Hatfull G.F."/>
        </authorList>
    </citation>
    <scope>NUCLEOTIDE SEQUENCE [LARGE SCALE GENOMIC DNA]</scope>
</reference>
<dbReference type="EMBL" id="MK814760">
    <property type="protein sequence ID" value="QGT55155.1"/>
    <property type="molecule type" value="Genomic_DNA"/>
</dbReference>
<evidence type="ECO:0000313" key="3">
    <source>
        <dbReference type="Proteomes" id="UP000423482"/>
    </source>
</evidence>
<gene>
    <name evidence="2" type="primary">194</name>
    <name evidence="1" type="synonym">1</name>
    <name evidence="1" type="ORF">SEA_FORZA_1</name>
    <name evidence="2" type="ORF">SEA_FORZA_194</name>
</gene>
<dbReference type="RefSeq" id="YP_010649042.1">
    <property type="nucleotide sequence ID" value="NC_070763.1"/>
</dbReference>
<dbReference type="GeneID" id="77924559"/>
<organism evidence="2 3">
    <name type="scientific">Gordonia phage Forza</name>
    <dbReference type="NCBI Taxonomy" id="2571247"/>
    <lineage>
        <taxon>Viruses</taxon>
        <taxon>Duplodnaviria</taxon>
        <taxon>Heunggongvirae</taxon>
        <taxon>Uroviricota</taxon>
        <taxon>Caudoviricetes</taxon>
        <taxon>Forzavirus</taxon>
        <taxon>Forzavirus forza</taxon>
    </lineage>
</organism>
<evidence type="ECO:0000313" key="2">
    <source>
        <dbReference type="EMBL" id="QGT55155.1"/>
    </source>
</evidence>
<proteinExistence type="predicted"/>
<protein>
    <submittedName>
        <fullName evidence="2">Uncharacterized protein</fullName>
    </submittedName>
</protein>
<dbReference type="EMBL" id="MK814760">
    <property type="protein sequence ID" value="QGT54994.1"/>
    <property type="molecule type" value="Genomic_DNA"/>
</dbReference>
<dbReference type="KEGG" id="vg:77924559"/>
<keyword evidence="3" id="KW-1185">Reference proteome</keyword>
<evidence type="ECO:0000313" key="1">
    <source>
        <dbReference type="EMBL" id="QGT54994.1"/>
    </source>
</evidence>
<name>A0A650EZL3_9CAUD</name>